<evidence type="ECO:0000313" key="2">
    <source>
        <dbReference type="Proteomes" id="UP001140011"/>
    </source>
</evidence>
<accession>A0A9W8L7N5</accession>
<dbReference type="PANTHER" id="PTHR31749">
    <property type="entry name" value="KINETOCHORE-ASSOCIATED PROTEIN NSL1 HOMOLOG"/>
    <property type="match status" value="1"/>
</dbReference>
<reference evidence="1" key="1">
    <citation type="submission" date="2022-07" db="EMBL/GenBank/DDBJ databases">
        <title>Phylogenomic reconstructions and comparative analyses of Kickxellomycotina fungi.</title>
        <authorList>
            <person name="Reynolds N.K."/>
            <person name="Stajich J.E."/>
            <person name="Barry K."/>
            <person name="Grigoriev I.V."/>
            <person name="Crous P."/>
            <person name="Smith M.E."/>
        </authorList>
    </citation>
    <scope>NUCLEOTIDE SEQUENCE</scope>
    <source>
        <strain evidence="1">BCRC 34297</strain>
    </source>
</reference>
<name>A0A9W8L7N5_9FUNG</name>
<dbReference type="InterPro" id="IPR013950">
    <property type="entry name" value="Mis14/Nsl1"/>
</dbReference>
<dbReference type="OrthoDB" id="2135762at2759"/>
<proteinExistence type="predicted"/>
<dbReference type="PANTHER" id="PTHR31749:SF3">
    <property type="entry name" value="KINETOCHORE-ASSOCIATED PROTEIN NSL1 HOMOLOG"/>
    <property type="match status" value="1"/>
</dbReference>
<gene>
    <name evidence="1" type="ORF">GGI19_006317</name>
</gene>
<dbReference type="AlphaFoldDB" id="A0A9W8L7N5"/>
<keyword evidence="2" id="KW-1185">Reference proteome</keyword>
<protein>
    <submittedName>
        <fullName evidence="1">Uncharacterized protein</fullName>
    </submittedName>
</protein>
<evidence type="ECO:0000313" key="1">
    <source>
        <dbReference type="EMBL" id="KAJ2747801.1"/>
    </source>
</evidence>
<dbReference type="EMBL" id="JANBUH010001260">
    <property type="protein sequence ID" value="KAJ2747801.1"/>
    <property type="molecule type" value="Genomic_DNA"/>
</dbReference>
<organism evidence="1 2">
    <name type="scientific">Coemansia pectinata</name>
    <dbReference type="NCBI Taxonomy" id="1052879"/>
    <lineage>
        <taxon>Eukaryota</taxon>
        <taxon>Fungi</taxon>
        <taxon>Fungi incertae sedis</taxon>
        <taxon>Zoopagomycota</taxon>
        <taxon>Kickxellomycotina</taxon>
        <taxon>Kickxellomycetes</taxon>
        <taxon>Kickxellales</taxon>
        <taxon>Kickxellaceae</taxon>
        <taxon>Coemansia</taxon>
    </lineage>
</organism>
<comment type="caution">
    <text evidence="1">The sequence shown here is derived from an EMBL/GenBank/DDBJ whole genome shotgun (WGS) entry which is preliminary data.</text>
</comment>
<dbReference type="Pfam" id="PF08641">
    <property type="entry name" value="Mis14"/>
    <property type="match status" value="1"/>
</dbReference>
<dbReference type="Proteomes" id="UP001140011">
    <property type="component" value="Unassembled WGS sequence"/>
</dbReference>
<dbReference type="GO" id="GO:0000444">
    <property type="term" value="C:MIS12/MIND type complex"/>
    <property type="evidence" value="ECO:0007669"/>
    <property type="project" value="TreeGrafter"/>
</dbReference>
<dbReference type="GO" id="GO:0000070">
    <property type="term" value="P:mitotic sister chromatid segregation"/>
    <property type="evidence" value="ECO:0007669"/>
    <property type="project" value="InterPro"/>
</dbReference>
<sequence>MSGSSSSSDIPKIQLESKEDVIFLQRQLTSFLDQTLGTNAALRDAPFTDEQRSEAQKLVLERLQQWTQNVWAMAGPSMAVNGFAYDEAMSEKSRIEPLDEALKAEVEALREEADNLLLSVTSKRRAVPDQIERLVADAVWRESLAAEHTTAIKGLGAEKGDEPLPYVAERVNAEFEHALQLAQKIKAEAPSTAAKLRRLAETVEDTKERVVRDHEDDLNVRRVLVDQPALANKSVGTSVDAHLLAHKAALHAIAAD</sequence>